<dbReference type="RefSeq" id="WP_110374361.1">
    <property type="nucleotide sequence ID" value="NZ_JAHBRY010000001.1"/>
</dbReference>
<dbReference type="EMBL" id="QJJK01000004">
    <property type="protein sequence ID" value="PXW60003.1"/>
    <property type="molecule type" value="Genomic_DNA"/>
</dbReference>
<reference evidence="5 6" key="1">
    <citation type="submission" date="2018-05" db="EMBL/GenBank/DDBJ databases">
        <title>Genomic Encyclopedia of Type Strains, Phase IV (KMG-IV): sequencing the most valuable type-strain genomes for metagenomic binning, comparative biology and taxonomic classification.</title>
        <authorList>
            <person name="Goeker M."/>
        </authorList>
    </citation>
    <scope>NUCLEOTIDE SEQUENCE [LARGE SCALE GENOMIC DNA]</scope>
    <source>
        <strain evidence="5 6">DSM 6462</strain>
    </source>
</reference>
<keyword evidence="6" id="KW-1185">Reference proteome</keyword>
<keyword evidence="3 5" id="KW-0808">Transferase</keyword>
<name>A0A2V3U966_9HYPH</name>
<evidence type="ECO:0000256" key="2">
    <source>
        <dbReference type="ARBA" id="ARBA00022603"/>
    </source>
</evidence>
<evidence type="ECO:0000259" key="4">
    <source>
        <dbReference type="Pfam" id="PF08241"/>
    </source>
</evidence>
<dbReference type="AlphaFoldDB" id="A0A2V3U966"/>
<comment type="similarity">
    <text evidence="1">Belongs to the methyltransferase superfamily.</text>
</comment>
<accession>A0A2V3U966</accession>
<proteinExistence type="inferred from homology"/>
<dbReference type="SUPFAM" id="SSF53335">
    <property type="entry name" value="S-adenosyl-L-methionine-dependent methyltransferases"/>
    <property type="match status" value="1"/>
</dbReference>
<evidence type="ECO:0000256" key="1">
    <source>
        <dbReference type="ARBA" id="ARBA00008361"/>
    </source>
</evidence>
<dbReference type="Pfam" id="PF08241">
    <property type="entry name" value="Methyltransf_11"/>
    <property type="match status" value="1"/>
</dbReference>
<dbReference type="InterPro" id="IPR013216">
    <property type="entry name" value="Methyltransf_11"/>
</dbReference>
<evidence type="ECO:0000256" key="3">
    <source>
        <dbReference type="ARBA" id="ARBA00022679"/>
    </source>
</evidence>
<dbReference type="PANTHER" id="PTHR44942">
    <property type="entry name" value="METHYLTRANSF_11 DOMAIN-CONTAINING PROTEIN"/>
    <property type="match status" value="1"/>
</dbReference>
<dbReference type="Gene3D" id="3.40.50.150">
    <property type="entry name" value="Vaccinia Virus protein VP39"/>
    <property type="match status" value="1"/>
</dbReference>
<protein>
    <submittedName>
        <fullName evidence="5">Methyltransferase family protein</fullName>
    </submittedName>
</protein>
<evidence type="ECO:0000313" key="5">
    <source>
        <dbReference type="EMBL" id="PXW60003.1"/>
    </source>
</evidence>
<comment type="caution">
    <text evidence="5">The sequence shown here is derived from an EMBL/GenBank/DDBJ whole genome shotgun (WGS) entry which is preliminary data.</text>
</comment>
<keyword evidence="2 5" id="KW-0489">Methyltransferase</keyword>
<dbReference type="GO" id="GO:0008757">
    <property type="term" value="F:S-adenosylmethionine-dependent methyltransferase activity"/>
    <property type="evidence" value="ECO:0007669"/>
    <property type="project" value="InterPro"/>
</dbReference>
<sequence>MSVQTQTWQLYYGVHDDYDSYRPGYRLDSEIAALEGVSRLAAEHGIVDIGCGTGIFTRELTELFPRAKFVLGVDPNDDMRNKAVERSGASSASPRVVPQYIVGFAEAIPVGDNSCGLVTAATAAHWFDRSAFYTEVKRILIDGGLLLILQHKPRPDASQFMSDFESFQERHVPMYRRGLYSDSTGGYSEANFVDELERDAGFTGVQRIAKDWNRLVPARAFRGYCLSMSHMKKAYELHTEKAVLENLDRLIAKHADERGDVEVRYRTEMTVATRCR</sequence>
<organism evidence="5 6">
    <name type="scientific">Chelatococcus asaccharovorans</name>
    <dbReference type="NCBI Taxonomy" id="28210"/>
    <lineage>
        <taxon>Bacteria</taxon>
        <taxon>Pseudomonadati</taxon>
        <taxon>Pseudomonadota</taxon>
        <taxon>Alphaproteobacteria</taxon>
        <taxon>Hyphomicrobiales</taxon>
        <taxon>Chelatococcaceae</taxon>
        <taxon>Chelatococcus</taxon>
    </lineage>
</organism>
<dbReference type="OrthoDB" id="9797252at2"/>
<dbReference type="PANTHER" id="PTHR44942:SF4">
    <property type="entry name" value="METHYLTRANSFERASE TYPE 11 DOMAIN-CONTAINING PROTEIN"/>
    <property type="match status" value="1"/>
</dbReference>
<dbReference type="GO" id="GO:0032259">
    <property type="term" value="P:methylation"/>
    <property type="evidence" value="ECO:0007669"/>
    <property type="project" value="UniProtKB-KW"/>
</dbReference>
<dbReference type="CDD" id="cd02440">
    <property type="entry name" value="AdoMet_MTases"/>
    <property type="match status" value="1"/>
</dbReference>
<evidence type="ECO:0000313" key="6">
    <source>
        <dbReference type="Proteomes" id="UP000248021"/>
    </source>
</evidence>
<dbReference type="InterPro" id="IPR051052">
    <property type="entry name" value="Diverse_substrate_MTase"/>
</dbReference>
<gene>
    <name evidence="5" type="ORF">C7450_10453</name>
</gene>
<dbReference type="InterPro" id="IPR029063">
    <property type="entry name" value="SAM-dependent_MTases_sf"/>
</dbReference>
<dbReference type="Proteomes" id="UP000248021">
    <property type="component" value="Unassembled WGS sequence"/>
</dbReference>
<feature type="domain" description="Methyltransferase type 11" evidence="4">
    <location>
        <begin position="47"/>
        <end position="148"/>
    </location>
</feature>